<sequence>MMKGYRHMILSGSYVLICVPCVHALSFKSNFAVQRKEQKRDIAFLVDGSDNAREGFQALRDFLYNFIANLTVGINDDRIAVIQYSNEAVTNFYLNSFSRKEDVLYAVKGLIHKGGRPLNTGSALRYVKNNIFVSSSGSRRSKGVPQILILMTAGKSRDNITEAANNLKSLGVSIIGIGTQKSNSEEIRIISTKQKSFFLKDFTYLPKTKQQLVAAMRTDSLEKITEEQSIFLLDGSDGTRNSFPAMRAFVEKMVERLRVSEGKDRVSVVQFSRDPEVHFYLNTFSTKEEVLDSVKGIRHRGGRLLNTGSALQYVRDNVLTSSAGGRHQRGVPQVLVLLSGSRSSDNVDAPASALKKSGVLIFGVGTRNSSREVQKIVSNPIFAQSIPELSELLHRIVPTPEKVPERDVVFLLDGSDGTRNSFPAMRAFVEKMVERLRVSEGKDRVSVVQFSRDPEAHFYLNTYATKEDVLSTVRSLRHKGGRPLNTGAALQYVRDNVFTDSSGSRRLEGVSQILILLSGGRSFDPVDTPASALKDLGVLTFAIGSRASDSTELQRISYEPNYAVSVSDFNELPNVQEQILTSVEAISVPISPTSPTTIVEYDMPRKDVVFLLDGSDGTRKGFPAMLEFVAGTRVSVVQYSRDPEVHFYLNTFSTKEEVLDSVKGIRHRGGRLLNTGSALQYVRDNVLTASAGGRHQRGVPQVLVLLSGSRSSDNVDAPASALKKSGVLIFGVGTRNSSREVQKIVNSKVDMTLFSLLLSLAPEKVPERDVVFLLDGSDGTRNSFPAMRAFVEKMVERLRVSEGKDRVSVVQFSRDPEAHFYLNTYATKEDVLSTVRSLRHKGGRPLNTGAALQYVRDNVFTDSSGSRRLEGVSQILILLSGGRSFDHVDTPASALKDLGVLTFAIGSRASDSTELQRISYEPNYAVSVSDFNELPNVQEQILTSVEAISDVVFLLDGSDDTRKGFPAMLEFVQKVIEKFDIDESRDRVSVVQYSRDPEVHFYLNTFSTKEEVLDSVKGIRHRGGRLLNTGSALQYVRDNVLTASAGGRHQRGVPQVLVLLSGSRSSDNVDAPASALKKSGVLIFGVGTRNSSREVQKIVSNPIFAQSIPELSELASVQQQFFSSLSHLPFEVKPMKPSVIGKRDVVFLLDGSDGTRNSFPAMRAFVEKMVERLRVSEGKDRVSVVQFSRDPEAHFYLNTYATKEDVLSTVRSLRHKGGRPLNTGAALQYVRDNVFTDSSGSRRLEGVSQILILLSGGRSFDHVDTPASALKDLGVLTFAIGSRASDSTELQRISYEPNYAVSVSDFNELPNVQEQILTSVEAISVPISPTSPTTIVEYDMPRKDVVFLLDGSDGTRKGFPAMLEFVQKVIEKFDIDESRDRVSVVQYSRDPEVHFYLNTFSTKEEVLDSVKGIRHRGGRLLNTGSALQYVRDNVLTASAGGRHQRGVPQVLVLLSGSRSSDNVDAPASALKKSGVLIFGVGTRNSSREVQKIVSNPIFAQSIPELSELASVQQQFFSSLSHLPFEVTPMKPSVIAPEKVPERDVVFLLDGSDGTRNSFPAMRAFVEKMVERLRVSEGKDRVSVVQFSRDPEAHFYLNTYATKEDVLSTVRSLRHKGGRPLNTGAALQYVRDNVFTDSSGSRRLEGVSQILILLSGGRSFDPVDTPASALKDLGVLTFAIGSRASDSTELQRISYEPNYAVSVSDFNELPNVQEQILTSVEAISVPISPTSPTTIVKFSVVMTIETDAFYQNVFDVVFLLDGSDGTRKGFPAMLEFVQKVIEKFDIDESRDRVSVVQYSRDPEVHFYLNTFSTKEEVLDSVKGIRHRGGRLLNTGSALQYVRDNVLTASAGGRHQRGVPQVLVLLSGSRSSDNVDAPASALKKSGVLIFGVGTRNSSREVQKIVSNPIFAQSIPELSELASVQQQFFSSLSHVPFEVTPMKPSVIGKADSHKYFTNAHKIIVEIGQLNVSMLSC</sequence>
<evidence type="ECO:0000256" key="6">
    <source>
        <dbReference type="ARBA" id="ARBA00022889"/>
    </source>
</evidence>
<organism evidence="10 11">
    <name type="scientific">Electrophorus electricus</name>
    <name type="common">Electric eel</name>
    <name type="synonym">Gymnotus electricus</name>
    <dbReference type="NCBI Taxonomy" id="8005"/>
    <lineage>
        <taxon>Eukaryota</taxon>
        <taxon>Metazoa</taxon>
        <taxon>Chordata</taxon>
        <taxon>Craniata</taxon>
        <taxon>Vertebrata</taxon>
        <taxon>Euteleostomi</taxon>
        <taxon>Actinopterygii</taxon>
        <taxon>Neopterygii</taxon>
        <taxon>Teleostei</taxon>
        <taxon>Ostariophysi</taxon>
        <taxon>Gymnotiformes</taxon>
        <taxon>Gymnotoidei</taxon>
        <taxon>Gymnotidae</taxon>
        <taxon>Electrophorus</taxon>
    </lineage>
</organism>
<evidence type="ECO:0000256" key="2">
    <source>
        <dbReference type="ARBA" id="ARBA00022525"/>
    </source>
</evidence>
<feature type="domain" description="VWFA" evidence="9">
    <location>
        <begin position="607"/>
        <end position="756"/>
    </location>
</feature>
<dbReference type="Proteomes" id="UP000314983">
    <property type="component" value="Chromosome 2"/>
</dbReference>
<dbReference type="GeneTree" id="ENSGT00940000156462"/>
<keyword evidence="2" id="KW-0964">Secreted</keyword>
<reference evidence="10" key="3">
    <citation type="submission" date="2025-09" db="UniProtKB">
        <authorList>
            <consortium name="Ensembl"/>
        </authorList>
    </citation>
    <scope>IDENTIFICATION</scope>
</reference>
<reference evidence="10 11" key="1">
    <citation type="submission" date="2020-05" db="EMBL/GenBank/DDBJ databases">
        <title>Electrophorus electricus (electric eel) genome, fEleEle1, primary haplotype.</title>
        <authorList>
            <person name="Myers G."/>
            <person name="Meyer A."/>
            <person name="Fedrigo O."/>
            <person name="Formenti G."/>
            <person name="Rhie A."/>
            <person name="Tracey A."/>
            <person name="Sims Y."/>
            <person name="Jarvis E.D."/>
        </authorList>
    </citation>
    <scope>NUCLEOTIDE SEQUENCE [LARGE SCALE GENOMIC DNA]</scope>
</reference>
<name>A0AAY5ERZ3_ELEEL</name>
<evidence type="ECO:0000259" key="9">
    <source>
        <dbReference type="PROSITE" id="PS50234"/>
    </source>
</evidence>
<dbReference type="GO" id="GO:0005581">
    <property type="term" value="C:collagen trimer"/>
    <property type="evidence" value="ECO:0007669"/>
    <property type="project" value="UniProtKB-KW"/>
</dbReference>
<feature type="domain" description="VWFA" evidence="9">
    <location>
        <begin position="1543"/>
        <end position="1715"/>
    </location>
</feature>
<proteinExistence type="predicted"/>
<feature type="signal peptide" evidence="8">
    <location>
        <begin position="1"/>
        <end position="24"/>
    </location>
</feature>
<dbReference type="Pfam" id="PF00092">
    <property type="entry name" value="VWA"/>
    <property type="match status" value="10"/>
</dbReference>
<evidence type="ECO:0000256" key="4">
    <source>
        <dbReference type="ARBA" id="ARBA00022729"/>
    </source>
</evidence>
<protein>
    <recommendedName>
        <fullName evidence="9">VWFA domain-containing protein</fullName>
    </recommendedName>
</protein>
<keyword evidence="3" id="KW-0272">Extracellular matrix</keyword>
<feature type="domain" description="VWFA" evidence="9">
    <location>
        <begin position="1344"/>
        <end position="1519"/>
    </location>
</feature>
<evidence type="ECO:0000256" key="3">
    <source>
        <dbReference type="ARBA" id="ARBA00022530"/>
    </source>
</evidence>
<dbReference type="PROSITE" id="PS50234">
    <property type="entry name" value="VWFA"/>
    <property type="match status" value="10"/>
</dbReference>
<feature type="domain" description="VWFA" evidence="9">
    <location>
        <begin position="769"/>
        <end position="941"/>
    </location>
</feature>
<dbReference type="InterPro" id="IPR036465">
    <property type="entry name" value="vWFA_dom_sf"/>
</dbReference>
<feature type="domain" description="VWFA" evidence="9">
    <location>
        <begin position="1144"/>
        <end position="1316"/>
    </location>
</feature>
<feature type="domain" description="VWFA" evidence="9">
    <location>
        <begin position="1754"/>
        <end position="1929"/>
    </location>
</feature>
<evidence type="ECO:0000256" key="5">
    <source>
        <dbReference type="ARBA" id="ARBA00022737"/>
    </source>
</evidence>
<dbReference type="GO" id="GO:0030020">
    <property type="term" value="F:extracellular matrix structural constituent conferring tensile strength"/>
    <property type="evidence" value="ECO:0007669"/>
    <property type="project" value="TreeGrafter"/>
</dbReference>
<dbReference type="Gene3D" id="3.40.50.410">
    <property type="entry name" value="von Willebrand factor, type A domain"/>
    <property type="match status" value="10"/>
</dbReference>
<dbReference type="Ensembl" id="ENSEEET00000063232.1">
    <property type="protein sequence ID" value="ENSEEEP00000059152.1"/>
    <property type="gene ID" value="ENSEEEG00000021487.2"/>
</dbReference>
<feature type="domain" description="VWFA" evidence="9">
    <location>
        <begin position="41"/>
        <end position="212"/>
    </location>
</feature>
<comment type="subcellular location">
    <subcellularLocation>
        <location evidence="1">Secreted</location>
        <location evidence="1">Extracellular space</location>
        <location evidence="1">Extracellular matrix</location>
    </subcellularLocation>
</comment>
<feature type="chain" id="PRO_5044308291" description="VWFA domain-containing protein" evidence="8">
    <location>
        <begin position="25"/>
        <end position="1973"/>
    </location>
</feature>
<feature type="domain" description="VWFA" evidence="9">
    <location>
        <begin position="950"/>
        <end position="1125"/>
    </location>
</feature>
<keyword evidence="6" id="KW-0130">Cell adhesion</keyword>
<dbReference type="InterPro" id="IPR052229">
    <property type="entry name" value="Collagen-VI/PIF"/>
</dbReference>
<reference evidence="10" key="2">
    <citation type="submission" date="2025-08" db="UniProtKB">
        <authorList>
            <consortium name="Ensembl"/>
        </authorList>
    </citation>
    <scope>IDENTIFICATION</scope>
</reference>
<dbReference type="GO" id="GO:0007155">
    <property type="term" value="P:cell adhesion"/>
    <property type="evidence" value="ECO:0007669"/>
    <property type="project" value="UniProtKB-KW"/>
</dbReference>
<keyword evidence="4 8" id="KW-0732">Signal</keyword>
<dbReference type="SMART" id="SM00327">
    <property type="entry name" value="VWA"/>
    <property type="match status" value="10"/>
</dbReference>
<keyword evidence="5" id="KW-0677">Repeat</keyword>
<evidence type="ECO:0000256" key="1">
    <source>
        <dbReference type="ARBA" id="ARBA00004498"/>
    </source>
</evidence>
<evidence type="ECO:0000313" key="10">
    <source>
        <dbReference type="Ensembl" id="ENSEEEP00000059152.1"/>
    </source>
</evidence>
<accession>A0AAY5ERZ3</accession>
<feature type="domain" description="VWFA" evidence="9">
    <location>
        <begin position="228"/>
        <end position="403"/>
    </location>
</feature>
<dbReference type="PANTHER" id="PTHR22588:SF21">
    <property type="entry name" value="COLLAGEN TYPE VI ALPHA 3 CHAIN"/>
    <property type="match status" value="1"/>
</dbReference>
<keyword evidence="11" id="KW-1185">Reference proteome</keyword>
<evidence type="ECO:0000313" key="11">
    <source>
        <dbReference type="Proteomes" id="UP000314983"/>
    </source>
</evidence>
<evidence type="ECO:0000256" key="8">
    <source>
        <dbReference type="SAM" id="SignalP"/>
    </source>
</evidence>
<dbReference type="PANTHER" id="PTHR22588">
    <property type="entry name" value="VWFA DOMAIN-CONTAINING PROTEIN"/>
    <property type="match status" value="1"/>
</dbReference>
<dbReference type="SUPFAM" id="SSF53300">
    <property type="entry name" value="vWA-like"/>
    <property type="match status" value="10"/>
</dbReference>
<evidence type="ECO:0000256" key="7">
    <source>
        <dbReference type="ARBA" id="ARBA00023119"/>
    </source>
</evidence>
<feature type="domain" description="VWFA" evidence="9">
    <location>
        <begin position="407"/>
        <end position="579"/>
    </location>
</feature>
<keyword evidence="7" id="KW-0176">Collagen</keyword>
<dbReference type="FunFam" id="3.40.50.410:FF:000003">
    <property type="entry name" value="Collagen type VI alpha 3 chain"/>
    <property type="match status" value="10"/>
</dbReference>
<dbReference type="InterPro" id="IPR002035">
    <property type="entry name" value="VWF_A"/>
</dbReference>